<proteinExistence type="predicted"/>
<comment type="caution">
    <text evidence="2">The sequence shown here is derived from an EMBL/GenBank/DDBJ whole genome shotgun (WGS) entry which is preliminary data.</text>
</comment>
<sequence length="44" mass="5043">MPPGDYLKALATISRLLRRKKSRQALMEARTVEEIEEIIEAEEG</sequence>
<dbReference type="EMBL" id="BARU01024945">
    <property type="protein sequence ID" value="GAH55144.1"/>
    <property type="molecule type" value="Genomic_DNA"/>
</dbReference>
<accession>X1HMT1</accession>
<dbReference type="PROSITE" id="PS51094">
    <property type="entry name" value="PTS_EIIA_TYPE_2"/>
    <property type="match status" value="1"/>
</dbReference>
<evidence type="ECO:0000313" key="2">
    <source>
        <dbReference type="EMBL" id="GAH55144.1"/>
    </source>
</evidence>
<dbReference type="Gene3D" id="3.40.930.10">
    <property type="entry name" value="Mannitol-specific EII, Chain A"/>
    <property type="match status" value="1"/>
</dbReference>
<dbReference type="SUPFAM" id="SSF55804">
    <property type="entry name" value="Phoshotransferase/anion transport protein"/>
    <property type="match status" value="1"/>
</dbReference>
<feature type="domain" description="PTS EIIA type-2" evidence="1">
    <location>
        <begin position="1"/>
        <end position="42"/>
    </location>
</feature>
<gene>
    <name evidence="2" type="ORF">S03H2_40250</name>
</gene>
<name>X1HMT1_9ZZZZ</name>
<protein>
    <recommendedName>
        <fullName evidence="1">PTS EIIA type-2 domain-containing protein</fullName>
    </recommendedName>
</protein>
<organism evidence="2">
    <name type="scientific">marine sediment metagenome</name>
    <dbReference type="NCBI Taxonomy" id="412755"/>
    <lineage>
        <taxon>unclassified sequences</taxon>
        <taxon>metagenomes</taxon>
        <taxon>ecological metagenomes</taxon>
    </lineage>
</organism>
<dbReference type="AlphaFoldDB" id="X1HMT1"/>
<evidence type="ECO:0000259" key="1">
    <source>
        <dbReference type="PROSITE" id="PS51094"/>
    </source>
</evidence>
<reference evidence="2" key="1">
    <citation type="journal article" date="2014" name="Front. Microbiol.">
        <title>High frequency of phylogenetically diverse reductive dehalogenase-homologous genes in deep subseafloor sedimentary metagenomes.</title>
        <authorList>
            <person name="Kawai M."/>
            <person name="Futagami T."/>
            <person name="Toyoda A."/>
            <person name="Takaki Y."/>
            <person name="Nishi S."/>
            <person name="Hori S."/>
            <person name="Arai W."/>
            <person name="Tsubouchi T."/>
            <person name="Morono Y."/>
            <person name="Uchiyama I."/>
            <person name="Ito T."/>
            <person name="Fujiyama A."/>
            <person name="Inagaki F."/>
            <person name="Takami H."/>
        </authorList>
    </citation>
    <scope>NUCLEOTIDE SEQUENCE</scope>
    <source>
        <strain evidence="2">Expedition CK06-06</strain>
    </source>
</reference>
<dbReference type="InterPro" id="IPR002178">
    <property type="entry name" value="PTS_EIIA_type-2_dom"/>
</dbReference>
<dbReference type="InterPro" id="IPR016152">
    <property type="entry name" value="PTrfase/Anion_transptr"/>
</dbReference>